<sequence>MNSLSPTKFSIPIEQLQSKSKSMKMEQSRETESDLDQNLSSTIINDDDDDEHQLNIDESRSTYVKDENASNVDRDNQSSDDEQVSESIYFH</sequence>
<dbReference type="Proteomes" id="UP000663870">
    <property type="component" value="Unassembled WGS sequence"/>
</dbReference>
<evidence type="ECO:0000313" key="2">
    <source>
        <dbReference type="EMBL" id="CAF1106727.1"/>
    </source>
</evidence>
<feature type="compositionally biased region" description="Basic and acidic residues" evidence="1">
    <location>
        <begin position="52"/>
        <end position="77"/>
    </location>
</feature>
<evidence type="ECO:0000313" key="4">
    <source>
        <dbReference type="Proteomes" id="UP000663870"/>
    </source>
</evidence>
<dbReference type="EMBL" id="CAJNOL010001221">
    <property type="protein sequence ID" value="CAF1315599.1"/>
    <property type="molecule type" value="Genomic_DNA"/>
</dbReference>
<keyword evidence="4" id="KW-1185">Reference proteome</keyword>
<feature type="region of interest" description="Disordered" evidence="1">
    <location>
        <begin position="1"/>
        <end position="91"/>
    </location>
</feature>
<reference evidence="3" key="1">
    <citation type="submission" date="2021-02" db="EMBL/GenBank/DDBJ databases">
        <authorList>
            <person name="Nowell W R."/>
        </authorList>
    </citation>
    <scope>NUCLEOTIDE SEQUENCE</scope>
</reference>
<organism evidence="3 4">
    <name type="scientific">Rotaria sordida</name>
    <dbReference type="NCBI Taxonomy" id="392033"/>
    <lineage>
        <taxon>Eukaryota</taxon>
        <taxon>Metazoa</taxon>
        <taxon>Spiralia</taxon>
        <taxon>Gnathifera</taxon>
        <taxon>Rotifera</taxon>
        <taxon>Eurotatoria</taxon>
        <taxon>Bdelloidea</taxon>
        <taxon>Philodinida</taxon>
        <taxon>Philodinidae</taxon>
        <taxon>Rotaria</taxon>
    </lineage>
</organism>
<dbReference type="AlphaFoldDB" id="A0A815ERD1"/>
<dbReference type="Proteomes" id="UP000663854">
    <property type="component" value="Unassembled WGS sequence"/>
</dbReference>
<feature type="compositionally biased region" description="Basic and acidic residues" evidence="1">
    <location>
        <begin position="23"/>
        <end position="32"/>
    </location>
</feature>
<evidence type="ECO:0000313" key="3">
    <source>
        <dbReference type="EMBL" id="CAF1315599.1"/>
    </source>
</evidence>
<proteinExistence type="predicted"/>
<evidence type="ECO:0000256" key="1">
    <source>
        <dbReference type="SAM" id="MobiDB-lite"/>
    </source>
</evidence>
<dbReference type="EMBL" id="CAJNOH010000699">
    <property type="protein sequence ID" value="CAF1106727.1"/>
    <property type="molecule type" value="Genomic_DNA"/>
</dbReference>
<comment type="caution">
    <text evidence="3">The sequence shown here is derived from an EMBL/GenBank/DDBJ whole genome shotgun (WGS) entry which is preliminary data.</text>
</comment>
<protein>
    <submittedName>
        <fullName evidence="3">Uncharacterized protein</fullName>
    </submittedName>
</protein>
<name>A0A815ERD1_9BILA</name>
<accession>A0A815ERD1</accession>
<gene>
    <name evidence="3" type="ORF">JXQ802_LOCUS30262</name>
    <name evidence="2" type="ORF">PYM288_LOCUS19966</name>
</gene>